<feature type="transmembrane region" description="Helical" evidence="6">
    <location>
        <begin position="337"/>
        <end position="354"/>
    </location>
</feature>
<evidence type="ECO:0000256" key="3">
    <source>
        <dbReference type="ARBA" id="ARBA00022692"/>
    </source>
</evidence>
<feature type="transmembrane region" description="Helical" evidence="6">
    <location>
        <begin position="207"/>
        <end position="226"/>
    </location>
</feature>
<dbReference type="Pfam" id="PF07690">
    <property type="entry name" value="MFS_1"/>
    <property type="match status" value="1"/>
</dbReference>
<dbReference type="GO" id="GO:0022857">
    <property type="term" value="F:transmembrane transporter activity"/>
    <property type="evidence" value="ECO:0007669"/>
    <property type="project" value="InterPro"/>
</dbReference>
<dbReference type="PANTHER" id="PTHR42718:SF9">
    <property type="entry name" value="MAJOR FACILITATOR SUPERFAMILY MULTIDRUG TRANSPORTER MFSC"/>
    <property type="match status" value="1"/>
</dbReference>
<feature type="transmembrane region" description="Helical" evidence="6">
    <location>
        <begin position="247"/>
        <end position="275"/>
    </location>
</feature>
<name>A0A848KIS3_9NOCA</name>
<reference evidence="8 9" key="1">
    <citation type="submission" date="2019-05" db="EMBL/GenBank/DDBJ databases">
        <authorList>
            <person name="Lee S.D."/>
        </authorList>
    </citation>
    <scope>NUCLEOTIDE SEQUENCE [LARGE SCALE GENOMIC DNA]</scope>
    <source>
        <strain evidence="8 9">YC2-7</strain>
    </source>
</reference>
<feature type="transmembrane region" description="Helical" evidence="6">
    <location>
        <begin position="312"/>
        <end position="331"/>
    </location>
</feature>
<evidence type="ECO:0000313" key="9">
    <source>
        <dbReference type="Proteomes" id="UP000535543"/>
    </source>
</evidence>
<dbReference type="SUPFAM" id="SSF103473">
    <property type="entry name" value="MFS general substrate transporter"/>
    <property type="match status" value="1"/>
</dbReference>
<feature type="transmembrane region" description="Helical" evidence="6">
    <location>
        <begin position="63"/>
        <end position="82"/>
    </location>
</feature>
<protein>
    <submittedName>
        <fullName evidence="8">MFS transporter</fullName>
    </submittedName>
</protein>
<sequence>MGLGYSISYADPTILSSNISEVRAGLDMTGSTASFVASLATLALAAAVLGAGALGDLYGKRRLFIIGLFATVAFNLLAAAAPNSAVLMVARAGAGLGFALLLGLSLAIVNDVFPPERRAAAIALYLGVSFAVSAPQPAIGSILADHLGWRVGFLVAPVVAVITLVITLRFVPETPRSARKLDLAGLGLVAVALLAIVYGISRLSEGLKVGAVVPIAVGAVAAVGFVMRELRTPAPALDLRIFKSRQFSIAVSAGATYNFLTGGCTILFAYYIVAIRGEDPALLGLLLVPATILQAIAATGSGRAATRFGDKAVLIAGLVILLAGLLVLTVLEKNSSMLLLFASVALVMIGGAVVQTPQSTIMMASAPSDLGGAVSAVKCATGQAAYSLGPTLFALIGTSLFVQDGLEKLRGSKITEDQAKEALRVAHGGTSSGSGGTNVLDPQRAHDVVTAATDSMIDAIHSLSLVMAAVPLIAIVLALVLLRPEKPTPNA</sequence>
<dbReference type="InterPro" id="IPR036259">
    <property type="entry name" value="MFS_trans_sf"/>
</dbReference>
<dbReference type="GO" id="GO:0005886">
    <property type="term" value="C:plasma membrane"/>
    <property type="evidence" value="ECO:0007669"/>
    <property type="project" value="UniProtKB-SubCell"/>
</dbReference>
<reference evidence="8 9" key="2">
    <citation type="submission" date="2020-06" db="EMBL/GenBank/DDBJ databases">
        <title>Antribacter stalactiti gen. nov., sp. nov., a new member of the family Nacardiaceae isolated from a cave.</title>
        <authorList>
            <person name="Kim I.S."/>
        </authorList>
    </citation>
    <scope>NUCLEOTIDE SEQUENCE [LARGE SCALE GENOMIC DNA]</scope>
    <source>
        <strain evidence="8 9">YC2-7</strain>
    </source>
</reference>
<feature type="transmembrane region" description="Helical" evidence="6">
    <location>
        <begin position="151"/>
        <end position="171"/>
    </location>
</feature>
<dbReference type="InterPro" id="IPR011701">
    <property type="entry name" value="MFS"/>
</dbReference>
<dbReference type="Gene3D" id="1.20.1250.20">
    <property type="entry name" value="MFS general substrate transporter like domains"/>
    <property type="match status" value="1"/>
</dbReference>
<gene>
    <name evidence="8" type="ORF">FGL95_16145</name>
</gene>
<feature type="transmembrane region" description="Helical" evidence="6">
    <location>
        <begin position="183"/>
        <end position="201"/>
    </location>
</feature>
<keyword evidence="2" id="KW-0813">Transport</keyword>
<keyword evidence="4 6" id="KW-1133">Transmembrane helix</keyword>
<accession>A0A848KIS3</accession>
<keyword evidence="5 6" id="KW-0472">Membrane</keyword>
<feature type="transmembrane region" description="Helical" evidence="6">
    <location>
        <begin position="88"/>
        <end position="109"/>
    </location>
</feature>
<organism evidence="8 9">
    <name type="scientific">Antrihabitans stalactiti</name>
    <dbReference type="NCBI Taxonomy" id="2584121"/>
    <lineage>
        <taxon>Bacteria</taxon>
        <taxon>Bacillati</taxon>
        <taxon>Actinomycetota</taxon>
        <taxon>Actinomycetes</taxon>
        <taxon>Mycobacteriales</taxon>
        <taxon>Nocardiaceae</taxon>
        <taxon>Antrihabitans</taxon>
    </lineage>
</organism>
<feature type="transmembrane region" description="Helical" evidence="6">
    <location>
        <begin position="463"/>
        <end position="482"/>
    </location>
</feature>
<feature type="transmembrane region" description="Helical" evidence="6">
    <location>
        <begin position="121"/>
        <end position="139"/>
    </location>
</feature>
<proteinExistence type="predicted"/>
<dbReference type="EMBL" id="VCQU01000005">
    <property type="protein sequence ID" value="NMN96572.1"/>
    <property type="molecule type" value="Genomic_DNA"/>
</dbReference>
<comment type="caution">
    <text evidence="8">The sequence shown here is derived from an EMBL/GenBank/DDBJ whole genome shotgun (WGS) entry which is preliminary data.</text>
</comment>
<dbReference type="Proteomes" id="UP000535543">
    <property type="component" value="Unassembled WGS sequence"/>
</dbReference>
<dbReference type="PROSITE" id="PS50850">
    <property type="entry name" value="MFS"/>
    <property type="match status" value="1"/>
</dbReference>
<feature type="domain" description="Major facilitator superfamily (MFS) profile" evidence="7">
    <location>
        <begin position="1"/>
        <end position="486"/>
    </location>
</feature>
<evidence type="ECO:0000259" key="7">
    <source>
        <dbReference type="PROSITE" id="PS50850"/>
    </source>
</evidence>
<evidence type="ECO:0000256" key="2">
    <source>
        <dbReference type="ARBA" id="ARBA00022448"/>
    </source>
</evidence>
<evidence type="ECO:0000256" key="1">
    <source>
        <dbReference type="ARBA" id="ARBA00004651"/>
    </source>
</evidence>
<comment type="subcellular location">
    <subcellularLocation>
        <location evidence="1">Cell membrane</location>
        <topology evidence="1">Multi-pass membrane protein</topology>
    </subcellularLocation>
</comment>
<dbReference type="PANTHER" id="PTHR42718">
    <property type="entry name" value="MAJOR FACILITATOR SUPERFAMILY MULTIDRUG TRANSPORTER MFSC"/>
    <property type="match status" value="1"/>
</dbReference>
<dbReference type="Gene3D" id="1.20.1720.10">
    <property type="entry name" value="Multidrug resistance protein D"/>
    <property type="match status" value="1"/>
</dbReference>
<evidence type="ECO:0000313" key="8">
    <source>
        <dbReference type="EMBL" id="NMN96572.1"/>
    </source>
</evidence>
<dbReference type="AlphaFoldDB" id="A0A848KIS3"/>
<feature type="transmembrane region" description="Helical" evidence="6">
    <location>
        <begin position="281"/>
        <end position="300"/>
    </location>
</feature>
<keyword evidence="9" id="KW-1185">Reference proteome</keyword>
<evidence type="ECO:0000256" key="4">
    <source>
        <dbReference type="ARBA" id="ARBA00022989"/>
    </source>
</evidence>
<dbReference type="InterPro" id="IPR020846">
    <property type="entry name" value="MFS_dom"/>
</dbReference>
<evidence type="ECO:0000256" key="5">
    <source>
        <dbReference type="ARBA" id="ARBA00023136"/>
    </source>
</evidence>
<evidence type="ECO:0000256" key="6">
    <source>
        <dbReference type="SAM" id="Phobius"/>
    </source>
</evidence>
<keyword evidence="3 6" id="KW-0812">Transmembrane</keyword>
<feature type="transmembrane region" description="Helical" evidence="6">
    <location>
        <begin position="32"/>
        <end position="51"/>
    </location>
</feature>